<proteinExistence type="predicted"/>
<evidence type="ECO:0000313" key="2">
    <source>
        <dbReference type="EMBL" id="QJA76490.1"/>
    </source>
</evidence>
<sequence>MTDYFPRKDARYKEFHGTGFGWIGDPKSPLYLTAWNDWAQCSLIKKINCKWEKAELPFHCFEEFWLNKWYELDGTWIWTLGDAIGSEWIGEVGWQTGLFFPPLAKLKLNPVIGETITPQGWSVDLRNPEPKTYPYPEFFYYRTLSHHDAWGPWKDVWRTALKEFDTPYMYNYFWARDIGLVQFLQVRTDGSGKGKVWILDHLLEDEKSIPEPIPEPPYIEPATDPFPAKARYPTNLYTFPASTTGSWEPENGFPYTSRYLQAGVAQILLYGFDKPYIGSRNRIKFKLMNGSLYDGSAPLDNPEHTGGTRLDFRYPLTVVKDLPETVEDINWIHFKDLVEYWVEIRNELYPEADIKILLYQGYLDYLQRDYADWCSIYKVFVRFVGTTSDYGGDRAHKLHCDVQILGVK</sequence>
<gene>
    <name evidence="2" type="ORF">MM415A01503_0010</name>
    <name evidence="1" type="ORF">MM415B00353_0029</name>
</gene>
<evidence type="ECO:0000313" key="1">
    <source>
        <dbReference type="EMBL" id="QJA66382.1"/>
    </source>
</evidence>
<reference evidence="1" key="1">
    <citation type="submission" date="2020-03" db="EMBL/GenBank/DDBJ databases">
        <title>The deep terrestrial virosphere.</title>
        <authorList>
            <person name="Holmfeldt K."/>
            <person name="Nilsson E."/>
            <person name="Simone D."/>
            <person name="Lopez-Fernandez M."/>
            <person name="Wu X."/>
            <person name="de Brujin I."/>
            <person name="Lundin D."/>
            <person name="Andersson A."/>
            <person name="Bertilsson S."/>
            <person name="Dopson M."/>
        </authorList>
    </citation>
    <scope>NUCLEOTIDE SEQUENCE</scope>
    <source>
        <strain evidence="2">MM415A01503</strain>
        <strain evidence="1">MM415B00353</strain>
    </source>
</reference>
<accession>A0A6M3JBD3</accession>
<dbReference type="AlphaFoldDB" id="A0A6M3JBD3"/>
<protein>
    <submittedName>
        <fullName evidence="1">Uncharacterized protein</fullName>
    </submittedName>
</protein>
<organism evidence="1">
    <name type="scientific">viral metagenome</name>
    <dbReference type="NCBI Taxonomy" id="1070528"/>
    <lineage>
        <taxon>unclassified sequences</taxon>
        <taxon>metagenomes</taxon>
        <taxon>organismal metagenomes</taxon>
    </lineage>
</organism>
<name>A0A6M3JBD3_9ZZZZ</name>
<dbReference type="EMBL" id="MT142228">
    <property type="protein sequence ID" value="QJA76490.1"/>
    <property type="molecule type" value="Genomic_DNA"/>
</dbReference>
<dbReference type="EMBL" id="MT141554">
    <property type="protein sequence ID" value="QJA66382.1"/>
    <property type="molecule type" value="Genomic_DNA"/>
</dbReference>